<dbReference type="AlphaFoldDB" id="A0A085MB79"/>
<evidence type="ECO:0000256" key="2">
    <source>
        <dbReference type="ARBA" id="ARBA00022475"/>
    </source>
</evidence>
<evidence type="ECO:0000256" key="4">
    <source>
        <dbReference type="ARBA" id="ARBA00022989"/>
    </source>
</evidence>
<feature type="non-terminal residue" evidence="8">
    <location>
        <position position="1"/>
    </location>
</feature>
<dbReference type="InterPro" id="IPR017452">
    <property type="entry name" value="GPCR_Rhodpsn_7TM"/>
</dbReference>
<keyword evidence="9" id="KW-1185">Reference proteome</keyword>
<dbReference type="PROSITE" id="PS50262">
    <property type="entry name" value="G_PROTEIN_RECEP_F1_2"/>
    <property type="match status" value="1"/>
</dbReference>
<dbReference type="GO" id="GO:0004930">
    <property type="term" value="F:G protein-coupled receptor activity"/>
    <property type="evidence" value="ECO:0007669"/>
    <property type="project" value="InterPro"/>
</dbReference>
<keyword evidence="3 6" id="KW-0812">Transmembrane</keyword>
<accession>A0A085MB79</accession>
<feature type="domain" description="G-protein coupled receptors family 1 profile" evidence="7">
    <location>
        <begin position="75"/>
        <end position="327"/>
    </location>
</feature>
<feature type="transmembrane region" description="Helical" evidence="6">
    <location>
        <begin position="56"/>
        <end position="81"/>
    </location>
</feature>
<reference evidence="8 9" key="1">
    <citation type="journal article" date="2014" name="Nat. Genet.">
        <title>Genome and transcriptome of the porcine whipworm Trichuris suis.</title>
        <authorList>
            <person name="Jex A.R."/>
            <person name="Nejsum P."/>
            <person name="Schwarz E.M."/>
            <person name="Hu L."/>
            <person name="Young N.D."/>
            <person name="Hall R.S."/>
            <person name="Korhonen P.K."/>
            <person name="Liao S."/>
            <person name="Thamsborg S."/>
            <person name="Xia J."/>
            <person name="Xu P."/>
            <person name="Wang S."/>
            <person name="Scheerlinck J.P."/>
            <person name="Hofmann A."/>
            <person name="Sternberg P.W."/>
            <person name="Wang J."/>
            <person name="Gasser R.B."/>
        </authorList>
    </citation>
    <scope>NUCLEOTIDE SEQUENCE [LARGE SCALE GENOMIC DNA]</scope>
    <source>
        <strain evidence="8">DCEP-RM93M</strain>
    </source>
</reference>
<evidence type="ECO:0000313" key="9">
    <source>
        <dbReference type="Proteomes" id="UP000030764"/>
    </source>
</evidence>
<name>A0A085MB79_9BILA</name>
<dbReference type="Proteomes" id="UP000030764">
    <property type="component" value="Unassembled WGS sequence"/>
</dbReference>
<dbReference type="Gene3D" id="1.20.1070.10">
    <property type="entry name" value="Rhodopsin 7-helix transmembrane proteins"/>
    <property type="match status" value="1"/>
</dbReference>
<organism evidence="8 9">
    <name type="scientific">Trichuris suis</name>
    <name type="common">pig whipworm</name>
    <dbReference type="NCBI Taxonomy" id="68888"/>
    <lineage>
        <taxon>Eukaryota</taxon>
        <taxon>Metazoa</taxon>
        <taxon>Ecdysozoa</taxon>
        <taxon>Nematoda</taxon>
        <taxon>Enoplea</taxon>
        <taxon>Dorylaimia</taxon>
        <taxon>Trichinellida</taxon>
        <taxon>Trichuridae</taxon>
        <taxon>Trichuris</taxon>
    </lineage>
</organism>
<comment type="subcellular location">
    <subcellularLocation>
        <location evidence="1">Cell membrane</location>
        <topology evidence="1">Multi-pass membrane protein</topology>
    </subcellularLocation>
</comment>
<dbReference type="SUPFAM" id="SSF81321">
    <property type="entry name" value="Family A G protein-coupled receptor-like"/>
    <property type="match status" value="1"/>
</dbReference>
<feature type="transmembrane region" description="Helical" evidence="6">
    <location>
        <begin position="312"/>
        <end position="334"/>
    </location>
</feature>
<evidence type="ECO:0000256" key="3">
    <source>
        <dbReference type="ARBA" id="ARBA00022692"/>
    </source>
</evidence>
<feature type="transmembrane region" description="Helical" evidence="6">
    <location>
        <begin position="274"/>
        <end position="292"/>
    </location>
</feature>
<evidence type="ECO:0000256" key="1">
    <source>
        <dbReference type="ARBA" id="ARBA00004651"/>
    </source>
</evidence>
<keyword evidence="4 6" id="KW-1133">Transmembrane helix</keyword>
<evidence type="ECO:0000259" key="7">
    <source>
        <dbReference type="PROSITE" id="PS50262"/>
    </source>
</evidence>
<keyword evidence="2" id="KW-1003">Cell membrane</keyword>
<evidence type="ECO:0000313" key="8">
    <source>
        <dbReference type="EMBL" id="KFD54475.1"/>
    </source>
</evidence>
<evidence type="ECO:0000256" key="6">
    <source>
        <dbReference type="SAM" id="Phobius"/>
    </source>
</evidence>
<protein>
    <recommendedName>
        <fullName evidence="7">G-protein coupled receptors family 1 profile domain-containing protein</fullName>
    </recommendedName>
</protein>
<proteinExistence type="predicted"/>
<dbReference type="PANTHER" id="PTHR22750">
    <property type="entry name" value="G-PROTEIN COUPLED RECEPTOR"/>
    <property type="match status" value="1"/>
</dbReference>
<gene>
    <name evidence="8" type="ORF">M513_04622</name>
</gene>
<dbReference type="SMART" id="SM01381">
    <property type="entry name" value="7TM_GPCR_Srsx"/>
    <property type="match status" value="1"/>
</dbReference>
<dbReference type="Pfam" id="PF10320">
    <property type="entry name" value="7TM_GPCR_Srsx"/>
    <property type="match status" value="1"/>
</dbReference>
<dbReference type="CDD" id="cd00637">
    <property type="entry name" value="7tm_classA_rhodopsin-like"/>
    <property type="match status" value="1"/>
</dbReference>
<dbReference type="GO" id="GO:0005886">
    <property type="term" value="C:plasma membrane"/>
    <property type="evidence" value="ECO:0007669"/>
    <property type="project" value="UniProtKB-SubCell"/>
</dbReference>
<feature type="transmembrane region" description="Helical" evidence="6">
    <location>
        <begin position="226"/>
        <end position="245"/>
    </location>
</feature>
<feature type="transmembrane region" description="Helical" evidence="6">
    <location>
        <begin position="179"/>
        <end position="200"/>
    </location>
</feature>
<feature type="transmembrane region" description="Helical" evidence="6">
    <location>
        <begin position="93"/>
        <end position="114"/>
    </location>
</feature>
<keyword evidence="5 6" id="KW-0472">Membrane</keyword>
<evidence type="ECO:0000256" key="5">
    <source>
        <dbReference type="ARBA" id="ARBA00023136"/>
    </source>
</evidence>
<dbReference type="InterPro" id="IPR000276">
    <property type="entry name" value="GPCR_Rhodpsn"/>
</dbReference>
<sequence>VKHSAVRFISCKNTTSKRNGYRSLDFHFSAASQRNPCTKSEMAAIFMETFQDKLLLLLHCLAVTLLTLGFLSIVTSSTVLFMVFKAKTLRNRYFMTMTAISMNDLLTGIVYFILSLHGLLMDDKGENPDSSCCPKSSLLSFCNNNALMSAVALSVDRIIAVCHPLFYRNVSIYKFHIPLIAFVTSYSLSLSVVTVIHGYGKVIPFNKCGPEVCWNSTFGVYTMQHLNMALAFSIFFLNLTLIIYTRRSAKTYQRRNLMQLFNIKYREQVRVRKTLTWVTLVVVTLQIAGRTMRLLSLHAKNEINYTLLYNSIHVFTALNAALNYFIVALTSAVFRAAQRRILLRSSSVGPFHGVE</sequence>
<dbReference type="EMBL" id="KL363207">
    <property type="protein sequence ID" value="KFD54475.1"/>
    <property type="molecule type" value="Genomic_DNA"/>
</dbReference>
<dbReference type="InterPro" id="IPR019424">
    <property type="entry name" value="7TM_GPCR_Srsx"/>
</dbReference>